<dbReference type="GO" id="GO:0005886">
    <property type="term" value="C:plasma membrane"/>
    <property type="evidence" value="ECO:0007669"/>
    <property type="project" value="UniProtKB-SubCell"/>
</dbReference>
<evidence type="ECO:0000313" key="13">
    <source>
        <dbReference type="EMBL" id="SEH08742.1"/>
    </source>
</evidence>
<evidence type="ECO:0000256" key="9">
    <source>
        <dbReference type="ARBA" id="ARBA00023010"/>
    </source>
</evidence>
<keyword evidence="4 11" id="KW-0813">Transport</keyword>
<comment type="similarity">
    <text evidence="2 11">Belongs to the SecG family.</text>
</comment>
<dbReference type="Proteomes" id="UP000236724">
    <property type="component" value="Unassembled WGS sequence"/>
</dbReference>
<protein>
    <recommendedName>
        <fullName evidence="3 11">Protein-export membrane protein SecG</fullName>
    </recommendedName>
</protein>
<dbReference type="RefSeq" id="WP_103922258.1">
    <property type="nucleotide sequence ID" value="NZ_FMSV02000556.1"/>
</dbReference>
<dbReference type="GO" id="GO:0043952">
    <property type="term" value="P:protein transport by the Sec complex"/>
    <property type="evidence" value="ECO:0007669"/>
    <property type="project" value="TreeGrafter"/>
</dbReference>
<dbReference type="AlphaFoldDB" id="A0A1H6FFA1"/>
<reference evidence="13 14" key="1">
    <citation type="submission" date="2016-10" db="EMBL/GenBank/DDBJ databases">
        <authorList>
            <person name="de Groot N.N."/>
        </authorList>
    </citation>
    <scope>NUCLEOTIDE SEQUENCE [LARGE SCALE GENOMIC DNA]</scope>
    <source>
        <strain evidence="13">MBHS1</strain>
    </source>
</reference>
<dbReference type="PANTHER" id="PTHR34182:SF1">
    <property type="entry name" value="PROTEIN-EXPORT MEMBRANE PROTEIN SECG"/>
    <property type="match status" value="1"/>
</dbReference>
<feature type="region of interest" description="Disordered" evidence="12">
    <location>
        <begin position="126"/>
        <end position="154"/>
    </location>
</feature>
<organism evidence="13 14">
    <name type="scientific">Candidatus Venteria ishoeyi</name>
    <dbReference type="NCBI Taxonomy" id="1899563"/>
    <lineage>
        <taxon>Bacteria</taxon>
        <taxon>Pseudomonadati</taxon>
        <taxon>Pseudomonadota</taxon>
        <taxon>Gammaproteobacteria</taxon>
        <taxon>Thiotrichales</taxon>
        <taxon>Thiotrichaceae</taxon>
        <taxon>Venteria</taxon>
    </lineage>
</organism>
<proteinExistence type="inferred from homology"/>
<dbReference type="GO" id="GO:0009306">
    <property type="term" value="P:protein secretion"/>
    <property type="evidence" value="ECO:0007669"/>
    <property type="project" value="UniProtKB-UniRule"/>
</dbReference>
<dbReference type="GO" id="GO:0015450">
    <property type="term" value="F:protein-transporting ATPase activity"/>
    <property type="evidence" value="ECO:0007669"/>
    <property type="project" value="UniProtKB-UniRule"/>
</dbReference>
<evidence type="ECO:0000256" key="3">
    <source>
        <dbReference type="ARBA" id="ARBA00017876"/>
    </source>
</evidence>
<evidence type="ECO:0000256" key="7">
    <source>
        <dbReference type="ARBA" id="ARBA00022927"/>
    </source>
</evidence>
<evidence type="ECO:0000256" key="1">
    <source>
        <dbReference type="ARBA" id="ARBA00004651"/>
    </source>
</evidence>
<keyword evidence="14" id="KW-1185">Reference proteome</keyword>
<gene>
    <name evidence="13" type="primary">secG</name>
    <name evidence="13" type="ORF">MBHS_04634</name>
</gene>
<dbReference type="PRINTS" id="PR01651">
    <property type="entry name" value="SECGEXPORT"/>
</dbReference>
<dbReference type="GO" id="GO:0065002">
    <property type="term" value="P:intracellular protein transmembrane transport"/>
    <property type="evidence" value="ECO:0007669"/>
    <property type="project" value="TreeGrafter"/>
</dbReference>
<comment type="caution">
    <text evidence="11">Lacks conserved residue(s) required for the propagation of feature annotation.</text>
</comment>
<dbReference type="PANTHER" id="PTHR34182">
    <property type="entry name" value="PROTEIN-EXPORT MEMBRANE PROTEIN SECG"/>
    <property type="match status" value="1"/>
</dbReference>
<keyword evidence="5 11" id="KW-1003">Cell membrane</keyword>
<dbReference type="EMBL" id="FMSV02000556">
    <property type="protein sequence ID" value="SEH08742.1"/>
    <property type="molecule type" value="Genomic_DNA"/>
</dbReference>
<keyword evidence="9 11" id="KW-0811">Translocation</keyword>
<sequence>MTEFFHVLHIFIALGLVGLILIQHGKGADAGAAFGSGASSTVFGSQGSGSFLTRSTAILAVIFFVTNLVLAYLSSQVAEPESVIQEVTEPAPLSLPTEIPVLPEAGNEVPTIPVVPAKEEAASAEIPVAPATQQPAPVDAKPVATETGAAPDTQ</sequence>
<dbReference type="NCBIfam" id="TIGR00810">
    <property type="entry name" value="secG"/>
    <property type="match status" value="1"/>
</dbReference>
<feature type="compositionally biased region" description="Low complexity" evidence="12">
    <location>
        <begin position="127"/>
        <end position="140"/>
    </location>
</feature>
<evidence type="ECO:0000256" key="2">
    <source>
        <dbReference type="ARBA" id="ARBA00008445"/>
    </source>
</evidence>
<dbReference type="Pfam" id="PF03840">
    <property type="entry name" value="SecG"/>
    <property type="match status" value="1"/>
</dbReference>
<evidence type="ECO:0000313" key="14">
    <source>
        <dbReference type="Proteomes" id="UP000236724"/>
    </source>
</evidence>
<name>A0A1H6FFA1_9GAMM</name>
<evidence type="ECO:0000256" key="11">
    <source>
        <dbReference type="RuleBase" id="RU365087"/>
    </source>
</evidence>
<evidence type="ECO:0000256" key="5">
    <source>
        <dbReference type="ARBA" id="ARBA00022475"/>
    </source>
</evidence>
<evidence type="ECO:0000256" key="10">
    <source>
        <dbReference type="ARBA" id="ARBA00023136"/>
    </source>
</evidence>
<evidence type="ECO:0000256" key="4">
    <source>
        <dbReference type="ARBA" id="ARBA00022448"/>
    </source>
</evidence>
<keyword evidence="6 11" id="KW-0812">Transmembrane</keyword>
<dbReference type="OrthoDB" id="9813947at2"/>
<keyword evidence="10 11" id="KW-0472">Membrane</keyword>
<dbReference type="InterPro" id="IPR004692">
    <property type="entry name" value="SecG"/>
</dbReference>
<accession>A0A1H6FFA1</accession>
<comment type="function">
    <text evidence="11">Involved in protein export. Participates in an early event of protein translocation.</text>
</comment>
<keyword evidence="8 11" id="KW-1133">Transmembrane helix</keyword>
<evidence type="ECO:0000256" key="12">
    <source>
        <dbReference type="SAM" id="MobiDB-lite"/>
    </source>
</evidence>
<evidence type="ECO:0000256" key="8">
    <source>
        <dbReference type="ARBA" id="ARBA00022989"/>
    </source>
</evidence>
<comment type="subcellular location">
    <subcellularLocation>
        <location evidence="1 11">Cell membrane</location>
        <topology evidence="1 11">Multi-pass membrane protein</topology>
    </subcellularLocation>
</comment>
<keyword evidence="7 11" id="KW-0653">Protein transport</keyword>
<evidence type="ECO:0000256" key="6">
    <source>
        <dbReference type="ARBA" id="ARBA00022692"/>
    </source>
</evidence>
<feature type="transmembrane region" description="Helical" evidence="11">
    <location>
        <begin position="51"/>
        <end position="73"/>
    </location>
</feature>